<dbReference type="GeneID" id="72067709"/>
<protein>
    <submittedName>
        <fullName evidence="1">Uncharacterized protein</fullName>
    </submittedName>
</protein>
<dbReference type="RefSeq" id="XP_047843061.1">
    <property type="nucleotide sequence ID" value="XM_047987077.1"/>
</dbReference>
<dbReference type="KEGG" id="ptkz:JDV02_005760"/>
<name>A0A9Q8VAN2_9HYPO</name>
<dbReference type="Proteomes" id="UP000829364">
    <property type="component" value="Chromosome 5"/>
</dbReference>
<organism evidence="1 2">
    <name type="scientific">Purpureocillium takamizusanense</name>
    <dbReference type="NCBI Taxonomy" id="2060973"/>
    <lineage>
        <taxon>Eukaryota</taxon>
        <taxon>Fungi</taxon>
        <taxon>Dikarya</taxon>
        <taxon>Ascomycota</taxon>
        <taxon>Pezizomycotina</taxon>
        <taxon>Sordariomycetes</taxon>
        <taxon>Hypocreomycetidae</taxon>
        <taxon>Hypocreales</taxon>
        <taxon>Ophiocordycipitaceae</taxon>
        <taxon>Purpureocillium</taxon>
    </lineage>
</organism>
<evidence type="ECO:0000313" key="2">
    <source>
        <dbReference type="Proteomes" id="UP000829364"/>
    </source>
</evidence>
<proteinExistence type="predicted"/>
<sequence length="377" mass="42567">MLCGALLLIAHRLREDARAAALIIGDPEILLGRDFVRDSKVTVQLLSKECLEAKSVVGFRLVFPVEASPSNGDCYSEAGQNSLRYTITVKFPHNQFLWSAVLGTESRPKGLSTRLCEGRDISKLRSVLFSIEEGLHVEVDGFGKPYVGGDTELSSWLNLDSPICGSIALSEILSSRRFRFLIPNEDGMRKFLKACAGQPPNWQGYPFGKIHTFDMKRYRRIIPKNEGFGYEAHWRFDDVEDFVTCVSQPHIQDVFYFHEDIVGLSGVNVKAALLPVDSNDSEVWAVLNVTERIDNVYAATWRRLMKSAYPFAVVVKPNHGDQQSIWDAKFSISSNVAGMNQPWAIVLHMKIRSPRRAGQKMTRFKTWEQVLNSELHD</sequence>
<accession>A0A9Q8VAN2</accession>
<gene>
    <name evidence="1" type="ORF">JDV02_005760</name>
</gene>
<dbReference type="OrthoDB" id="6513042at2759"/>
<evidence type="ECO:0000313" key="1">
    <source>
        <dbReference type="EMBL" id="UNI19580.1"/>
    </source>
</evidence>
<dbReference type="EMBL" id="CP086358">
    <property type="protein sequence ID" value="UNI19580.1"/>
    <property type="molecule type" value="Genomic_DNA"/>
</dbReference>
<reference evidence="1" key="1">
    <citation type="submission" date="2021-11" db="EMBL/GenBank/DDBJ databases">
        <title>Purpureocillium_takamizusanense_genome.</title>
        <authorList>
            <person name="Nguyen N.-H."/>
        </authorList>
    </citation>
    <scope>NUCLEOTIDE SEQUENCE</scope>
    <source>
        <strain evidence="1">PT3</strain>
    </source>
</reference>
<dbReference type="AlphaFoldDB" id="A0A9Q8VAN2"/>
<keyword evidence="2" id="KW-1185">Reference proteome</keyword>